<protein>
    <submittedName>
        <fullName evidence="9">Sugar ABC transporter permease</fullName>
    </submittedName>
</protein>
<keyword evidence="4 7" id="KW-0812">Transmembrane</keyword>
<evidence type="ECO:0000256" key="3">
    <source>
        <dbReference type="ARBA" id="ARBA00022475"/>
    </source>
</evidence>
<evidence type="ECO:0000256" key="4">
    <source>
        <dbReference type="ARBA" id="ARBA00022692"/>
    </source>
</evidence>
<dbReference type="RefSeq" id="WP_187024003.1">
    <property type="nucleotide sequence ID" value="NZ_JACOPB010000018.1"/>
</dbReference>
<comment type="caution">
    <text evidence="9">The sequence shown here is derived from an EMBL/GenBank/DDBJ whole genome shotgun (WGS) entry which is preliminary data.</text>
</comment>
<dbReference type="Pfam" id="PF00528">
    <property type="entry name" value="BPD_transp_1"/>
    <property type="match status" value="1"/>
</dbReference>
<evidence type="ECO:0000256" key="1">
    <source>
        <dbReference type="ARBA" id="ARBA00004651"/>
    </source>
</evidence>
<feature type="transmembrane region" description="Helical" evidence="7">
    <location>
        <begin position="260"/>
        <end position="281"/>
    </location>
</feature>
<dbReference type="EMBL" id="JACOPB010000018">
    <property type="protein sequence ID" value="MBC5711383.1"/>
    <property type="molecule type" value="Genomic_DNA"/>
</dbReference>
<dbReference type="PROSITE" id="PS50928">
    <property type="entry name" value="ABC_TM1"/>
    <property type="match status" value="1"/>
</dbReference>
<feature type="transmembrane region" description="Helical" evidence="7">
    <location>
        <begin position="103"/>
        <end position="124"/>
    </location>
</feature>
<dbReference type="PROSITE" id="PS51257">
    <property type="entry name" value="PROKAR_LIPOPROTEIN"/>
    <property type="match status" value="1"/>
</dbReference>
<proteinExistence type="inferred from homology"/>
<feature type="transmembrane region" description="Helical" evidence="7">
    <location>
        <begin position="7"/>
        <end position="31"/>
    </location>
</feature>
<keyword evidence="10" id="KW-1185">Reference proteome</keyword>
<accession>A0ABR7HDZ1</accession>
<dbReference type="PANTHER" id="PTHR43005:SF1">
    <property type="entry name" value="SPERMIDINE_PUTRESCINE TRANSPORT SYSTEM PERMEASE PROTEIN"/>
    <property type="match status" value="1"/>
</dbReference>
<evidence type="ECO:0000256" key="2">
    <source>
        <dbReference type="ARBA" id="ARBA00022448"/>
    </source>
</evidence>
<keyword evidence="3" id="KW-1003">Cell membrane</keyword>
<evidence type="ECO:0000259" key="8">
    <source>
        <dbReference type="PROSITE" id="PS50928"/>
    </source>
</evidence>
<dbReference type="SUPFAM" id="SSF161098">
    <property type="entry name" value="MetI-like"/>
    <property type="match status" value="1"/>
</dbReference>
<keyword evidence="5 7" id="KW-1133">Transmembrane helix</keyword>
<dbReference type="Proteomes" id="UP000634672">
    <property type="component" value="Unassembled WGS sequence"/>
</dbReference>
<evidence type="ECO:0000313" key="9">
    <source>
        <dbReference type="EMBL" id="MBC5711383.1"/>
    </source>
</evidence>
<evidence type="ECO:0000256" key="6">
    <source>
        <dbReference type="ARBA" id="ARBA00023136"/>
    </source>
</evidence>
<dbReference type="CDD" id="cd06261">
    <property type="entry name" value="TM_PBP2"/>
    <property type="match status" value="1"/>
</dbReference>
<name>A0ABR7HDZ1_9FIRM</name>
<feature type="domain" description="ABC transmembrane type-1" evidence="8">
    <location>
        <begin position="66"/>
        <end position="278"/>
    </location>
</feature>
<sequence>MKKNKRIYLMLLPTILVYACISAVPISYLFFLSLHKTSIYTPGQFTFTGLENYLSILRSSEVWQAIAFTFQFTISAVSIEFILAFAIALLFHRKIKGIGAVRSLLIIPMVIAPVLAAVTWKMAMDSNNGVINYILGFFHIPPINWLADPKIAKVSLVIVDIWQSTPYLFFVITSGLQSVPEVYYEAARIDGASKYQLFWNITVPSLKNILMIGLIFRTMGAFRAYDSIYGLTVGGPGNATSNASFYAYKLAFTFDQMGESAALSIVFLTIILLICAGMSNFMGEIWNAKTED</sequence>
<feature type="transmembrane region" description="Helical" evidence="7">
    <location>
        <begin position="130"/>
        <end position="147"/>
    </location>
</feature>
<feature type="transmembrane region" description="Helical" evidence="7">
    <location>
        <begin position="197"/>
        <end position="216"/>
    </location>
</feature>
<evidence type="ECO:0000313" key="10">
    <source>
        <dbReference type="Proteomes" id="UP000634672"/>
    </source>
</evidence>
<evidence type="ECO:0000256" key="7">
    <source>
        <dbReference type="RuleBase" id="RU363032"/>
    </source>
</evidence>
<feature type="transmembrane region" description="Helical" evidence="7">
    <location>
        <begin position="62"/>
        <end position="91"/>
    </location>
</feature>
<organism evidence="9 10">
    <name type="scientific">Hungatella hominis</name>
    <dbReference type="NCBI Taxonomy" id="2763050"/>
    <lineage>
        <taxon>Bacteria</taxon>
        <taxon>Bacillati</taxon>
        <taxon>Bacillota</taxon>
        <taxon>Clostridia</taxon>
        <taxon>Lachnospirales</taxon>
        <taxon>Lachnospiraceae</taxon>
        <taxon>Hungatella</taxon>
    </lineage>
</organism>
<dbReference type="InterPro" id="IPR000515">
    <property type="entry name" value="MetI-like"/>
</dbReference>
<dbReference type="PANTHER" id="PTHR43005">
    <property type="entry name" value="BLR7065 PROTEIN"/>
    <property type="match status" value="1"/>
</dbReference>
<comment type="similarity">
    <text evidence="7">Belongs to the binding-protein-dependent transport system permease family.</text>
</comment>
<dbReference type="Gene3D" id="1.10.3720.10">
    <property type="entry name" value="MetI-like"/>
    <property type="match status" value="1"/>
</dbReference>
<keyword evidence="2 7" id="KW-0813">Transport</keyword>
<gene>
    <name evidence="9" type="ORF">H8S75_25950</name>
</gene>
<dbReference type="InterPro" id="IPR035906">
    <property type="entry name" value="MetI-like_sf"/>
</dbReference>
<comment type="subcellular location">
    <subcellularLocation>
        <location evidence="1 7">Cell membrane</location>
        <topology evidence="1 7">Multi-pass membrane protein</topology>
    </subcellularLocation>
</comment>
<keyword evidence="6 7" id="KW-0472">Membrane</keyword>
<evidence type="ECO:0000256" key="5">
    <source>
        <dbReference type="ARBA" id="ARBA00022989"/>
    </source>
</evidence>
<reference evidence="9 10" key="1">
    <citation type="submission" date="2020-08" db="EMBL/GenBank/DDBJ databases">
        <title>Genome public.</title>
        <authorList>
            <person name="Liu C."/>
            <person name="Sun Q."/>
        </authorList>
    </citation>
    <scope>NUCLEOTIDE SEQUENCE [LARGE SCALE GENOMIC DNA]</scope>
    <source>
        <strain evidence="9 10">NSJ-66</strain>
    </source>
</reference>